<proteinExistence type="predicted"/>
<evidence type="ECO:0000313" key="2">
    <source>
        <dbReference type="EMBL" id="CAF0920137.1"/>
    </source>
</evidence>
<evidence type="ECO:0000256" key="1">
    <source>
        <dbReference type="SAM" id="Phobius"/>
    </source>
</evidence>
<dbReference type="Proteomes" id="UP000681722">
    <property type="component" value="Unassembled WGS sequence"/>
</dbReference>
<keyword evidence="1" id="KW-0812">Transmembrane</keyword>
<dbReference type="EMBL" id="CAJOBA010029129">
    <property type="protein sequence ID" value="CAF3949017.1"/>
    <property type="molecule type" value="Genomic_DNA"/>
</dbReference>
<dbReference type="OrthoDB" id="10048065at2759"/>
<dbReference type="EMBL" id="CAJNOK010011714">
    <property type="protein sequence ID" value="CAF1146768.1"/>
    <property type="molecule type" value="Genomic_DNA"/>
</dbReference>
<gene>
    <name evidence="2" type="ORF">GPM918_LOCUS9606</name>
    <name evidence="3" type="ORF">OVA965_LOCUS21400</name>
    <name evidence="4" type="ORF">SRO942_LOCUS9607</name>
    <name evidence="5" type="ORF">TMI583_LOCUS22043</name>
</gene>
<dbReference type="EMBL" id="CAJNOQ010001801">
    <property type="protein sequence ID" value="CAF0920137.1"/>
    <property type="molecule type" value="Genomic_DNA"/>
</dbReference>
<dbReference type="Proteomes" id="UP000677228">
    <property type="component" value="Unassembled WGS sequence"/>
</dbReference>
<feature type="transmembrane region" description="Helical" evidence="1">
    <location>
        <begin position="50"/>
        <end position="74"/>
    </location>
</feature>
<evidence type="ECO:0000313" key="3">
    <source>
        <dbReference type="EMBL" id="CAF1146768.1"/>
    </source>
</evidence>
<feature type="transmembrane region" description="Helical" evidence="1">
    <location>
        <begin position="18"/>
        <end position="38"/>
    </location>
</feature>
<sequence>MPILILTQRIIFRLKNPLLWSIGLLETLIYILIVISLYKYFIYIKNISLFRILLFIGVLLLTARNVIMFIIIIYRDFTDFKDKKQIIEGAIRENVSIQNPNDPLYIAAAKIIFFHQCCGTQSEHYQNIPGEKIFFQNNFSQYCKNVKLREFQEKLKIKQRGSCWKTIINDIKIELIMLSVGLGIGILLMLLTWLFLYQNRLIFRKQFIIKRPLSLATADTLSITSSTSSTMTVTTVVKPRVSIKAIARQIPSSYATTLLPLATLVHSPSILQTAKFINKPLFMSSNAKMLQLIQPISDSKFPTLSNLQKTVLPRSQTIPESTKGRKFRNLYFTVCDDDD</sequence>
<keyword evidence="6" id="KW-1185">Reference proteome</keyword>
<keyword evidence="1" id="KW-1133">Transmembrane helix</keyword>
<evidence type="ECO:0000313" key="4">
    <source>
        <dbReference type="EMBL" id="CAF3699567.1"/>
    </source>
</evidence>
<evidence type="ECO:0000313" key="5">
    <source>
        <dbReference type="EMBL" id="CAF3949017.1"/>
    </source>
</evidence>
<accession>A0A814AY77</accession>
<feature type="transmembrane region" description="Helical" evidence="1">
    <location>
        <begin position="175"/>
        <end position="196"/>
    </location>
</feature>
<keyword evidence="1" id="KW-0472">Membrane</keyword>
<evidence type="ECO:0000313" key="6">
    <source>
        <dbReference type="Proteomes" id="UP000663829"/>
    </source>
</evidence>
<dbReference type="Proteomes" id="UP000682733">
    <property type="component" value="Unassembled WGS sequence"/>
</dbReference>
<dbReference type="AlphaFoldDB" id="A0A814AY77"/>
<organism evidence="2 6">
    <name type="scientific">Didymodactylos carnosus</name>
    <dbReference type="NCBI Taxonomy" id="1234261"/>
    <lineage>
        <taxon>Eukaryota</taxon>
        <taxon>Metazoa</taxon>
        <taxon>Spiralia</taxon>
        <taxon>Gnathifera</taxon>
        <taxon>Rotifera</taxon>
        <taxon>Eurotatoria</taxon>
        <taxon>Bdelloidea</taxon>
        <taxon>Philodinida</taxon>
        <taxon>Philodinidae</taxon>
        <taxon>Didymodactylos</taxon>
    </lineage>
</organism>
<dbReference type="Proteomes" id="UP000663829">
    <property type="component" value="Unassembled WGS sequence"/>
</dbReference>
<name>A0A814AY77_9BILA</name>
<protein>
    <submittedName>
        <fullName evidence="2">Uncharacterized protein</fullName>
    </submittedName>
</protein>
<reference evidence="2" key="1">
    <citation type="submission" date="2021-02" db="EMBL/GenBank/DDBJ databases">
        <authorList>
            <person name="Nowell W R."/>
        </authorList>
    </citation>
    <scope>NUCLEOTIDE SEQUENCE</scope>
</reference>
<comment type="caution">
    <text evidence="2">The sequence shown here is derived from an EMBL/GenBank/DDBJ whole genome shotgun (WGS) entry which is preliminary data.</text>
</comment>
<dbReference type="EMBL" id="CAJOBC010001801">
    <property type="protein sequence ID" value="CAF3699567.1"/>
    <property type="molecule type" value="Genomic_DNA"/>
</dbReference>